<dbReference type="PANTHER" id="PTHR30472">
    <property type="entry name" value="FERRIC ENTEROBACTIN TRANSPORT SYSTEM PERMEASE PROTEIN"/>
    <property type="match status" value="1"/>
</dbReference>
<comment type="subcellular location">
    <subcellularLocation>
        <location evidence="1">Cell membrane</location>
        <topology evidence="1">Multi-pass membrane protein</topology>
    </subcellularLocation>
</comment>
<dbReference type="Gene3D" id="1.10.3470.10">
    <property type="entry name" value="ABC transporter involved in vitamin B12 uptake, BtuC"/>
    <property type="match status" value="1"/>
</dbReference>
<keyword evidence="7 8" id="KW-0472">Membrane</keyword>
<dbReference type="PANTHER" id="PTHR30472:SF1">
    <property type="entry name" value="FE(3+) DICITRATE TRANSPORT SYSTEM PERMEASE PROTEIN FECC-RELATED"/>
    <property type="match status" value="1"/>
</dbReference>
<feature type="transmembrane region" description="Helical" evidence="8">
    <location>
        <begin position="270"/>
        <end position="289"/>
    </location>
</feature>
<evidence type="ECO:0000256" key="8">
    <source>
        <dbReference type="SAM" id="Phobius"/>
    </source>
</evidence>
<protein>
    <submittedName>
        <fullName evidence="9">Iron-uptake system permease protein FeuB</fullName>
    </submittedName>
</protein>
<keyword evidence="3" id="KW-0813">Transport</keyword>
<feature type="transmembrane region" description="Helical" evidence="8">
    <location>
        <begin position="211"/>
        <end position="233"/>
    </location>
</feature>
<sequence length="349" mass="35940">MTVFGDGTAQAGYRFPKSGCLPGSICIMAGGLCLLILVSIISLFQGIIQVPVSVAGEALLHFDPGSMQHLVIREVRLPRMLASLLTGAALAVAGALMQGITRNPMADSGLLGLNAGAAFALSLCFTFYPGISPVFIMLSSFLGAAVSAGLVYGIAALPRGGATPMRLVLAGAAVSAGLTALGQGMAIYFGVARDILFWLTGGVAGVSWQQLHILVPWIGIALLAAIMLARSVSLLSLGTEVARGLGLRSGLVSLGVTLVVLILAGASVAMIGPVSFIGLIVPHLCRYLLGGDYRIIIPASAVLGSLILVVADIGVRILNPDFEIPIGALTALLGVPFFLYLVRQQRRAV</sequence>
<feature type="transmembrane region" description="Helical" evidence="8">
    <location>
        <begin position="167"/>
        <end position="191"/>
    </location>
</feature>
<proteinExistence type="inferred from homology"/>
<dbReference type="Proteomes" id="UP000320776">
    <property type="component" value="Chromosome"/>
</dbReference>
<evidence type="ECO:0000256" key="7">
    <source>
        <dbReference type="ARBA" id="ARBA00023136"/>
    </source>
</evidence>
<feature type="transmembrane region" description="Helical" evidence="8">
    <location>
        <begin position="245"/>
        <end position="264"/>
    </location>
</feature>
<keyword evidence="10" id="KW-1185">Reference proteome</keyword>
<feature type="transmembrane region" description="Helical" evidence="8">
    <location>
        <begin position="21"/>
        <end position="44"/>
    </location>
</feature>
<dbReference type="InterPro" id="IPR037294">
    <property type="entry name" value="ABC_BtuC-like"/>
</dbReference>
<evidence type="ECO:0000256" key="5">
    <source>
        <dbReference type="ARBA" id="ARBA00022692"/>
    </source>
</evidence>
<gene>
    <name evidence="9" type="primary">feuB_3</name>
    <name evidence="9" type="ORF">SPTER_44320</name>
</gene>
<dbReference type="AlphaFoldDB" id="A0A517E049"/>
<dbReference type="OrthoDB" id="9811721at2"/>
<feature type="transmembrane region" description="Helical" evidence="8">
    <location>
        <begin position="109"/>
        <end position="128"/>
    </location>
</feature>
<feature type="transmembrane region" description="Helical" evidence="8">
    <location>
        <begin position="80"/>
        <end position="97"/>
    </location>
</feature>
<accession>A0A517E049</accession>
<dbReference type="RefSeq" id="WP_144352307.1">
    <property type="nucleotide sequence ID" value="NZ_CP036259.1"/>
</dbReference>
<evidence type="ECO:0000256" key="1">
    <source>
        <dbReference type="ARBA" id="ARBA00004651"/>
    </source>
</evidence>
<dbReference type="SUPFAM" id="SSF81345">
    <property type="entry name" value="ABC transporter involved in vitamin B12 uptake, BtuC"/>
    <property type="match status" value="1"/>
</dbReference>
<feature type="transmembrane region" description="Helical" evidence="8">
    <location>
        <begin position="324"/>
        <end position="342"/>
    </location>
</feature>
<evidence type="ECO:0000256" key="6">
    <source>
        <dbReference type="ARBA" id="ARBA00022989"/>
    </source>
</evidence>
<reference evidence="9 10" key="1">
    <citation type="submission" date="2019-02" db="EMBL/GenBank/DDBJ databases">
        <title>Closed genome of Sporomusa termitida DSM 4440.</title>
        <authorList>
            <person name="Poehlein A."/>
            <person name="Daniel R."/>
        </authorList>
    </citation>
    <scope>NUCLEOTIDE SEQUENCE [LARGE SCALE GENOMIC DNA]</scope>
    <source>
        <strain evidence="9 10">DSM 4440</strain>
    </source>
</reference>
<evidence type="ECO:0000313" key="9">
    <source>
        <dbReference type="EMBL" id="QDR82979.1"/>
    </source>
</evidence>
<dbReference type="InterPro" id="IPR000522">
    <property type="entry name" value="ABC_transptr_permease_BtuC"/>
</dbReference>
<keyword evidence="4" id="KW-1003">Cell membrane</keyword>
<dbReference type="CDD" id="cd06550">
    <property type="entry name" value="TM_ABC_iron-siderophores_like"/>
    <property type="match status" value="1"/>
</dbReference>
<evidence type="ECO:0000256" key="3">
    <source>
        <dbReference type="ARBA" id="ARBA00022448"/>
    </source>
</evidence>
<evidence type="ECO:0000256" key="4">
    <source>
        <dbReference type="ARBA" id="ARBA00022475"/>
    </source>
</evidence>
<feature type="transmembrane region" description="Helical" evidence="8">
    <location>
        <begin position="296"/>
        <end position="318"/>
    </location>
</feature>
<comment type="similarity">
    <text evidence="2">Belongs to the binding-protein-dependent transport system permease family. FecCD subfamily.</text>
</comment>
<keyword evidence="6 8" id="KW-1133">Transmembrane helix</keyword>
<feature type="transmembrane region" description="Helical" evidence="8">
    <location>
        <begin position="134"/>
        <end position="155"/>
    </location>
</feature>
<evidence type="ECO:0000256" key="2">
    <source>
        <dbReference type="ARBA" id="ARBA00007935"/>
    </source>
</evidence>
<dbReference type="GO" id="GO:0033214">
    <property type="term" value="P:siderophore-iron import into cell"/>
    <property type="evidence" value="ECO:0007669"/>
    <property type="project" value="TreeGrafter"/>
</dbReference>
<dbReference type="Pfam" id="PF01032">
    <property type="entry name" value="FecCD"/>
    <property type="match status" value="1"/>
</dbReference>
<dbReference type="GO" id="GO:0005886">
    <property type="term" value="C:plasma membrane"/>
    <property type="evidence" value="ECO:0007669"/>
    <property type="project" value="UniProtKB-SubCell"/>
</dbReference>
<dbReference type="GO" id="GO:0022857">
    <property type="term" value="F:transmembrane transporter activity"/>
    <property type="evidence" value="ECO:0007669"/>
    <property type="project" value="InterPro"/>
</dbReference>
<name>A0A517E049_9FIRM</name>
<evidence type="ECO:0000313" key="10">
    <source>
        <dbReference type="Proteomes" id="UP000320776"/>
    </source>
</evidence>
<dbReference type="EMBL" id="CP036259">
    <property type="protein sequence ID" value="QDR82979.1"/>
    <property type="molecule type" value="Genomic_DNA"/>
</dbReference>
<keyword evidence="5 8" id="KW-0812">Transmembrane</keyword>
<organism evidence="9 10">
    <name type="scientific">Sporomusa termitida</name>
    <dbReference type="NCBI Taxonomy" id="2377"/>
    <lineage>
        <taxon>Bacteria</taxon>
        <taxon>Bacillati</taxon>
        <taxon>Bacillota</taxon>
        <taxon>Negativicutes</taxon>
        <taxon>Selenomonadales</taxon>
        <taxon>Sporomusaceae</taxon>
        <taxon>Sporomusa</taxon>
    </lineage>
</organism>
<dbReference type="KEGG" id="sted:SPTER_44320"/>
<dbReference type="FunFam" id="1.10.3470.10:FF:000001">
    <property type="entry name" value="Vitamin B12 ABC transporter permease BtuC"/>
    <property type="match status" value="1"/>
</dbReference>